<reference evidence="1 2" key="1">
    <citation type="submission" date="2013-11" db="EMBL/GenBank/DDBJ databases">
        <title>Genome sequencing of Stegodyphus mimosarum.</title>
        <authorList>
            <person name="Bechsgaard J."/>
        </authorList>
    </citation>
    <scope>NUCLEOTIDE SEQUENCE [LARGE SCALE GENOMIC DNA]</scope>
</reference>
<feature type="non-terminal residue" evidence="1">
    <location>
        <position position="96"/>
    </location>
</feature>
<dbReference type="AlphaFoldDB" id="A0A087UVD2"/>
<evidence type="ECO:0000313" key="1">
    <source>
        <dbReference type="EMBL" id="KFM81321.1"/>
    </source>
</evidence>
<name>A0A087UVD2_STEMI</name>
<evidence type="ECO:0000313" key="2">
    <source>
        <dbReference type="Proteomes" id="UP000054359"/>
    </source>
</evidence>
<organism evidence="1 2">
    <name type="scientific">Stegodyphus mimosarum</name>
    <name type="common">African social velvet spider</name>
    <dbReference type="NCBI Taxonomy" id="407821"/>
    <lineage>
        <taxon>Eukaryota</taxon>
        <taxon>Metazoa</taxon>
        <taxon>Ecdysozoa</taxon>
        <taxon>Arthropoda</taxon>
        <taxon>Chelicerata</taxon>
        <taxon>Arachnida</taxon>
        <taxon>Araneae</taxon>
        <taxon>Araneomorphae</taxon>
        <taxon>Entelegynae</taxon>
        <taxon>Eresoidea</taxon>
        <taxon>Eresidae</taxon>
        <taxon>Stegodyphus</taxon>
    </lineage>
</organism>
<sequence>MLKLNKQLGFYSSLNSIRNKKFHVFSVLYHEERNINISDQVPGKWEIKIKFWMRKYEDLFGITKLSEEHEKVLEQSENIMLQSVMFSEKQSSMIQQ</sequence>
<proteinExistence type="predicted"/>
<dbReference type="OrthoDB" id="6243211at2759"/>
<gene>
    <name evidence="1" type="ORF">X975_03953</name>
</gene>
<keyword evidence="2" id="KW-1185">Reference proteome</keyword>
<protein>
    <submittedName>
        <fullName evidence="1">Uncharacterized protein</fullName>
    </submittedName>
</protein>
<accession>A0A087UVD2</accession>
<dbReference type="Proteomes" id="UP000054359">
    <property type="component" value="Unassembled WGS sequence"/>
</dbReference>
<dbReference type="EMBL" id="KK121838">
    <property type="protein sequence ID" value="KFM81321.1"/>
    <property type="molecule type" value="Genomic_DNA"/>
</dbReference>